<keyword evidence="2 8" id="KW-0963">Cytoplasm</keyword>
<feature type="domain" description="Aminoacyl-transfer RNA synthetases class-II family profile" evidence="9">
    <location>
        <begin position="131"/>
        <end position="431"/>
    </location>
</feature>
<dbReference type="InterPro" id="IPR006195">
    <property type="entry name" value="aa-tRNA-synth_II"/>
</dbReference>
<dbReference type="Gene3D" id="2.40.50.140">
    <property type="entry name" value="Nucleic acid-binding proteins"/>
    <property type="match status" value="1"/>
</dbReference>
<evidence type="ECO:0000256" key="7">
    <source>
        <dbReference type="ARBA" id="ARBA00023146"/>
    </source>
</evidence>
<dbReference type="Gene3D" id="3.30.930.10">
    <property type="entry name" value="Bira Bifunctional Protein, Domain 2"/>
    <property type="match status" value="1"/>
</dbReference>
<dbReference type="SUPFAM" id="SSF55681">
    <property type="entry name" value="Class II aaRS and biotin synthetases"/>
    <property type="match status" value="1"/>
</dbReference>
<dbReference type="InterPro" id="IPR004365">
    <property type="entry name" value="NA-bd_OB_tRNA"/>
</dbReference>
<keyword evidence="5 8" id="KW-0067">ATP-binding</keyword>
<comment type="caution">
    <text evidence="10">The sequence shown here is derived from an EMBL/GenBank/DDBJ whole genome shotgun (WGS) entry which is preliminary data.</text>
</comment>
<dbReference type="CDD" id="cd00776">
    <property type="entry name" value="AsxRS_core"/>
    <property type="match status" value="1"/>
</dbReference>
<evidence type="ECO:0000259" key="9">
    <source>
        <dbReference type="PROSITE" id="PS50862"/>
    </source>
</evidence>
<dbReference type="PROSITE" id="PS50862">
    <property type="entry name" value="AA_TRNA_LIGASE_II"/>
    <property type="match status" value="1"/>
</dbReference>
<evidence type="ECO:0000256" key="3">
    <source>
        <dbReference type="ARBA" id="ARBA00022598"/>
    </source>
</evidence>
<dbReference type="CDD" id="cd04323">
    <property type="entry name" value="AsnRS_cyto_like_N"/>
    <property type="match status" value="1"/>
</dbReference>
<evidence type="ECO:0000313" key="11">
    <source>
        <dbReference type="Proteomes" id="UP001500880"/>
    </source>
</evidence>
<dbReference type="NCBIfam" id="NF003483">
    <property type="entry name" value="PRK05159.1"/>
    <property type="match status" value="1"/>
</dbReference>
<dbReference type="InterPro" id="IPR004522">
    <property type="entry name" value="Asn-tRNA-ligase"/>
</dbReference>
<dbReference type="InterPro" id="IPR002312">
    <property type="entry name" value="Asp/Asn-tRNA-synth_IIb"/>
</dbReference>
<keyword evidence="3 8" id="KW-0436">Ligase</keyword>
<keyword evidence="7 8" id="KW-0030">Aminoacyl-tRNA synthetase</keyword>
<keyword evidence="4 8" id="KW-0547">Nucleotide-binding</keyword>
<protein>
    <recommendedName>
        <fullName evidence="8">Asparagine--tRNA ligase</fullName>
        <ecNumber evidence="8">6.1.1.22</ecNumber>
    </recommendedName>
    <alternativeName>
        <fullName evidence="8">Asparaginyl-tRNA synthetase</fullName>
        <shortName evidence="8">AsnRS</shortName>
    </alternativeName>
</protein>
<evidence type="ECO:0000256" key="5">
    <source>
        <dbReference type="ARBA" id="ARBA00022840"/>
    </source>
</evidence>
<dbReference type="EC" id="6.1.1.22" evidence="8"/>
<dbReference type="GO" id="GO:0016874">
    <property type="term" value="F:ligase activity"/>
    <property type="evidence" value="ECO:0007669"/>
    <property type="project" value="UniProtKB-KW"/>
</dbReference>
<keyword evidence="11" id="KW-1185">Reference proteome</keyword>
<name>A0ABN1ANT5_9BACI</name>
<comment type="similarity">
    <text evidence="1 8">Belongs to the class-II aminoacyl-tRNA synthetase family.</text>
</comment>
<evidence type="ECO:0000256" key="4">
    <source>
        <dbReference type="ARBA" id="ARBA00022741"/>
    </source>
</evidence>
<dbReference type="PRINTS" id="PR01042">
    <property type="entry name" value="TRNASYNTHASP"/>
</dbReference>
<evidence type="ECO:0000256" key="2">
    <source>
        <dbReference type="ARBA" id="ARBA00022490"/>
    </source>
</evidence>
<dbReference type="InterPro" id="IPR012340">
    <property type="entry name" value="NA-bd_OB-fold"/>
</dbReference>
<keyword evidence="6 8" id="KW-0648">Protein biosynthesis</keyword>
<evidence type="ECO:0000256" key="8">
    <source>
        <dbReference type="HAMAP-Rule" id="MF_00534"/>
    </source>
</evidence>
<dbReference type="InterPro" id="IPR004364">
    <property type="entry name" value="Aa-tRNA-synt_II"/>
</dbReference>
<dbReference type="InterPro" id="IPR045864">
    <property type="entry name" value="aa-tRNA-synth_II/BPL/LPL"/>
</dbReference>
<dbReference type="EMBL" id="BAAADO010000001">
    <property type="protein sequence ID" value="GAA0480874.1"/>
    <property type="molecule type" value="Genomic_DNA"/>
</dbReference>
<evidence type="ECO:0000313" key="10">
    <source>
        <dbReference type="EMBL" id="GAA0480874.1"/>
    </source>
</evidence>
<dbReference type="NCBIfam" id="NF003037">
    <property type="entry name" value="PRK03932.1"/>
    <property type="match status" value="1"/>
</dbReference>
<dbReference type="SUPFAM" id="SSF50249">
    <property type="entry name" value="Nucleic acid-binding proteins"/>
    <property type="match status" value="1"/>
</dbReference>
<dbReference type="Pfam" id="PF01336">
    <property type="entry name" value="tRNA_anti-codon"/>
    <property type="match status" value="1"/>
</dbReference>
<sequence length="431" mass="49266">MKTTINQVYKHVGEEVTIGAWLANKRSSGKIAFLQLRDGTGFIQGVVVKSDVEEEVFDLAKKQLTQESSLYVTGTIVEDSRSPLGYEIQVSGIELIHEAVDYPITPKNHGTEFLMDHRHLWLRSKKQHAIMKVRNEIIRATYEFYNQQGFVKVDPPILTGASAEGTTELFHTKYFDEDAYLSQSGQLYMEAAAMALGKVFSFGPTFRAEKSKTRRHLIEFWMIEPEMAFMKHEESLELQEQYVTHIVQSVLENCKLELQALERDVSKLENIQAPFPRITYDDALKFLKEQGFDDVEWGDDFGAPHETAIAESFDKPVFITHYPTKLKAFYMQPDPDNPDVVLCADLIAPEGYGEIIGGSERIDDLDLMEQRYKEHGLTGPAYEWYLELRKYGSVPHSGFGLGLERTVAWIAGIEHVRETIPFPRLLNRLYP</sequence>
<dbReference type="Pfam" id="PF00152">
    <property type="entry name" value="tRNA-synt_2"/>
    <property type="match status" value="1"/>
</dbReference>
<reference evidence="10 11" key="1">
    <citation type="journal article" date="2019" name="Int. J. Syst. Evol. Microbiol.">
        <title>The Global Catalogue of Microorganisms (GCM) 10K type strain sequencing project: providing services to taxonomists for standard genome sequencing and annotation.</title>
        <authorList>
            <consortium name="The Broad Institute Genomics Platform"/>
            <consortium name="The Broad Institute Genome Sequencing Center for Infectious Disease"/>
            <person name="Wu L."/>
            <person name="Ma J."/>
        </authorList>
    </citation>
    <scope>NUCLEOTIDE SEQUENCE [LARGE SCALE GENOMIC DNA]</scope>
    <source>
        <strain evidence="10 11">JCM 12389</strain>
    </source>
</reference>
<dbReference type="NCBIfam" id="TIGR00457">
    <property type="entry name" value="asnS"/>
    <property type="match status" value="1"/>
</dbReference>
<dbReference type="HAMAP" id="MF_00534">
    <property type="entry name" value="Asn_tRNA_synth"/>
    <property type="match status" value="1"/>
</dbReference>
<evidence type="ECO:0000256" key="1">
    <source>
        <dbReference type="ARBA" id="ARBA00008226"/>
    </source>
</evidence>
<dbReference type="RefSeq" id="WP_343836518.1">
    <property type="nucleotide sequence ID" value="NZ_BAAADO010000001.1"/>
</dbReference>
<comment type="catalytic activity">
    <reaction evidence="8">
        <text>tRNA(Asn) + L-asparagine + ATP = L-asparaginyl-tRNA(Asn) + AMP + diphosphate + H(+)</text>
        <dbReference type="Rhea" id="RHEA:11180"/>
        <dbReference type="Rhea" id="RHEA-COMP:9659"/>
        <dbReference type="Rhea" id="RHEA-COMP:9674"/>
        <dbReference type="ChEBI" id="CHEBI:15378"/>
        <dbReference type="ChEBI" id="CHEBI:30616"/>
        <dbReference type="ChEBI" id="CHEBI:33019"/>
        <dbReference type="ChEBI" id="CHEBI:58048"/>
        <dbReference type="ChEBI" id="CHEBI:78442"/>
        <dbReference type="ChEBI" id="CHEBI:78515"/>
        <dbReference type="ChEBI" id="CHEBI:456215"/>
        <dbReference type="EC" id="6.1.1.22"/>
    </reaction>
</comment>
<dbReference type="PANTHER" id="PTHR22594">
    <property type="entry name" value="ASPARTYL/LYSYL-TRNA SYNTHETASE"/>
    <property type="match status" value="1"/>
</dbReference>
<accession>A0ABN1ANT5</accession>
<comment type="subunit">
    <text evidence="8">Homodimer.</text>
</comment>
<dbReference type="PANTHER" id="PTHR22594:SF34">
    <property type="entry name" value="ASPARAGINE--TRNA LIGASE, MITOCHONDRIAL-RELATED"/>
    <property type="match status" value="1"/>
</dbReference>
<dbReference type="Proteomes" id="UP001500880">
    <property type="component" value="Unassembled WGS sequence"/>
</dbReference>
<gene>
    <name evidence="8 10" type="primary">asnS</name>
    <name evidence="10" type="ORF">GCM10008986_01860</name>
</gene>
<proteinExistence type="inferred from homology"/>
<comment type="subcellular location">
    <subcellularLocation>
        <location evidence="8">Cytoplasm</location>
    </subcellularLocation>
</comment>
<evidence type="ECO:0000256" key="6">
    <source>
        <dbReference type="ARBA" id="ARBA00022917"/>
    </source>
</evidence>
<organism evidence="10 11">
    <name type="scientific">Salinibacillus aidingensis</name>
    <dbReference type="NCBI Taxonomy" id="237684"/>
    <lineage>
        <taxon>Bacteria</taxon>
        <taxon>Bacillati</taxon>
        <taxon>Bacillota</taxon>
        <taxon>Bacilli</taxon>
        <taxon>Bacillales</taxon>
        <taxon>Bacillaceae</taxon>
        <taxon>Salinibacillus</taxon>
    </lineage>
</organism>